<dbReference type="AlphaFoldDB" id="A0A1U9UQA6"/>
<gene>
    <name evidence="1" type="ORF">BJN34_12700</name>
</gene>
<evidence type="ECO:0008006" key="3">
    <source>
        <dbReference type="Google" id="ProtNLM"/>
    </source>
</evidence>
<name>A0A1U9UQA6_CUPNE</name>
<protein>
    <recommendedName>
        <fullName evidence="3">DUF159 family protein</fullName>
    </recommendedName>
</protein>
<dbReference type="EMBL" id="CP017757">
    <property type="protein sequence ID" value="AQV94739.1"/>
    <property type="molecule type" value="Genomic_DNA"/>
</dbReference>
<proteinExistence type="predicted"/>
<dbReference type="KEGG" id="cuh:BJN34_12700"/>
<dbReference type="Proteomes" id="UP000189627">
    <property type="component" value="Chromosome 1"/>
</dbReference>
<evidence type="ECO:0000313" key="1">
    <source>
        <dbReference type="EMBL" id="AQV94739.1"/>
    </source>
</evidence>
<sequence>MCTNYAPVQRQILRDIFGVEPPPTEWKSETWPDYAAPIVRADGDGHRDSVLATSA</sequence>
<organism evidence="1 2">
    <name type="scientific">Cupriavidus necator</name>
    <name type="common">Alcaligenes eutrophus</name>
    <name type="synonym">Ralstonia eutropha</name>
    <dbReference type="NCBI Taxonomy" id="106590"/>
    <lineage>
        <taxon>Bacteria</taxon>
        <taxon>Pseudomonadati</taxon>
        <taxon>Pseudomonadota</taxon>
        <taxon>Betaproteobacteria</taxon>
        <taxon>Burkholderiales</taxon>
        <taxon>Burkholderiaceae</taxon>
        <taxon>Cupriavidus</taxon>
    </lineage>
</organism>
<dbReference type="RefSeq" id="WP_164704801.1">
    <property type="nucleotide sequence ID" value="NZ_CP017757.2"/>
</dbReference>
<reference evidence="2" key="1">
    <citation type="submission" date="2017-02" db="EMBL/GenBank/DDBJ databases">
        <title>Complete genome sequence of Cupriavidus necator strain NH9, a 3-chlorobenzoate degrader.</title>
        <authorList>
            <person name="Moriuchi R."/>
            <person name="Dohra H."/>
            <person name="Ogawa N."/>
        </authorList>
    </citation>
    <scope>NUCLEOTIDE SEQUENCE [LARGE SCALE GENOMIC DNA]</scope>
    <source>
        <strain evidence="2">NH9</strain>
    </source>
</reference>
<evidence type="ECO:0000313" key="2">
    <source>
        <dbReference type="Proteomes" id="UP000189627"/>
    </source>
</evidence>
<accession>A0A1U9UQA6</accession>